<feature type="region of interest" description="Disordered" evidence="5">
    <location>
        <begin position="39"/>
        <end position="64"/>
    </location>
</feature>
<dbReference type="InterPro" id="IPR011993">
    <property type="entry name" value="PH-like_dom_sf"/>
</dbReference>
<dbReference type="GO" id="GO:0000932">
    <property type="term" value="C:P-body"/>
    <property type="evidence" value="ECO:0007669"/>
    <property type="project" value="TreeGrafter"/>
</dbReference>
<dbReference type="AlphaFoldDB" id="A0AAD4GYM1"/>
<dbReference type="GO" id="GO:0000290">
    <property type="term" value="P:deadenylation-dependent decapping of nuclear-transcribed mRNA"/>
    <property type="evidence" value="ECO:0007669"/>
    <property type="project" value="InterPro"/>
</dbReference>
<evidence type="ECO:0000256" key="5">
    <source>
        <dbReference type="SAM" id="MobiDB-lite"/>
    </source>
</evidence>
<feature type="region of interest" description="Disordered" evidence="5">
    <location>
        <begin position="1"/>
        <end position="24"/>
    </location>
</feature>
<evidence type="ECO:0000256" key="1">
    <source>
        <dbReference type="ARBA" id="ARBA00004496"/>
    </source>
</evidence>
<dbReference type="GO" id="GO:0008047">
    <property type="term" value="F:enzyme activator activity"/>
    <property type="evidence" value="ECO:0007669"/>
    <property type="project" value="InterPro"/>
</dbReference>
<feature type="compositionally biased region" description="Low complexity" evidence="5">
    <location>
        <begin position="9"/>
        <end position="22"/>
    </location>
</feature>
<dbReference type="GO" id="GO:0031087">
    <property type="term" value="P:deadenylation-independent decapping of nuclear-transcribed mRNA"/>
    <property type="evidence" value="ECO:0007669"/>
    <property type="project" value="TreeGrafter"/>
</dbReference>
<dbReference type="Gene3D" id="2.30.29.30">
    <property type="entry name" value="Pleckstrin-homology domain (PH domain)/Phosphotyrosine-binding domain (PTB)"/>
    <property type="match status" value="1"/>
</dbReference>
<dbReference type="PANTHER" id="PTHR16290">
    <property type="entry name" value="TRANSCRIPTION FACTOR SMIF DECAPPING ENZYME DCP1"/>
    <property type="match status" value="1"/>
</dbReference>
<proteinExistence type="inferred from homology"/>
<evidence type="ECO:0000256" key="3">
    <source>
        <dbReference type="ARBA" id="ARBA00022490"/>
    </source>
</evidence>
<evidence type="ECO:0008006" key="8">
    <source>
        <dbReference type="Google" id="ProtNLM"/>
    </source>
</evidence>
<keyword evidence="7" id="KW-1185">Reference proteome</keyword>
<keyword evidence="3" id="KW-0963">Cytoplasm</keyword>
<dbReference type="GO" id="GO:0003729">
    <property type="term" value="F:mRNA binding"/>
    <property type="evidence" value="ECO:0007669"/>
    <property type="project" value="TreeGrafter"/>
</dbReference>
<evidence type="ECO:0000256" key="4">
    <source>
        <dbReference type="ARBA" id="ARBA00022664"/>
    </source>
</evidence>
<gene>
    <name evidence="6" type="ORF">FE257_009044</name>
</gene>
<protein>
    <recommendedName>
        <fullName evidence="8">Decapping enzyme Dcp1</fullName>
    </recommendedName>
</protein>
<comment type="subcellular location">
    <subcellularLocation>
        <location evidence="1">Cytoplasm</location>
    </subcellularLocation>
</comment>
<feature type="region of interest" description="Disordered" evidence="5">
    <location>
        <begin position="274"/>
        <end position="300"/>
    </location>
</feature>
<keyword evidence="4" id="KW-0507">mRNA processing</keyword>
<reference evidence="6" key="2">
    <citation type="submission" date="2020-02" db="EMBL/GenBank/DDBJ databases">
        <authorList>
            <person name="Gilchrist C.L.M."/>
            <person name="Chooi Y.-H."/>
        </authorList>
    </citation>
    <scope>NUCLEOTIDE SEQUENCE</scope>
    <source>
        <strain evidence="6">MST-FP2251</strain>
    </source>
</reference>
<dbReference type="GO" id="GO:0006397">
    <property type="term" value="P:mRNA processing"/>
    <property type="evidence" value="ECO:0007669"/>
    <property type="project" value="UniProtKB-KW"/>
</dbReference>
<evidence type="ECO:0000313" key="6">
    <source>
        <dbReference type="EMBL" id="KAF9894071.1"/>
    </source>
</evidence>
<evidence type="ECO:0000313" key="7">
    <source>
        <dbReference type="Proteomes" id="UP001194746"/>
    </source>
</evidence>
<dbReference type="EMBL" id="VCAU01000005">
    <property type="protein sequence ID" value="KAF9894071.1"/>
    <property type="molecule type" value="Genomic_DNA"/>
</dbReference>
<dbReference type="FunFam" id="2.30.29.30:FF:000444">
    <property type="entry name" value="Decapping enzyme Dcp1, putative"/>
    <property type="match status" value="1"/>
</dbReference>
<evidence type="ECO:0000256" key="2">
    <source>
        <dbReference type="ARBA" id="ARBA00008778"/>
    </source>
</evidence>
<dbReference type="PANTHER" id="PTHR16290:SF0">
    <property type="entry name" value="DECAPPING PROTEIN 1, ISOFORM A"/>
    <property type="match status" value="1"/>
</dbReference>
<reference evidence="6" key="1">
    <citation type="journal article" date="2019" name="Beilstein J. Org. Chem.">
        <title>Nanangenines: drimane sesquiterpenoids as the dominant metabolite cohort of a novel Australian fungus, Aspergillus nanangensis.</title>
        <authorList>
            <person name="Lacey H.J."/>
            <person name="Gilchrist C.L.M."/>
            <person name="Crombie A."/>
            <person name="Kalaitzis J.A."/>
            <person name="Vuong D."/>
            <person name="Rutledge P.J."/>
            <person name="Turner P."/>
            <person name="Pitt J.I."/>
            <person name="Lacey E."/>
            <person name="Chooi Y.H."/>
            <person name="Piggott A.M."/>
        </authorList>
    </citation>
    <scope>NUCLEOTIDE SEQUENCE</scope>
    <source>
        <strain evidence="6">MST-FP2251</strain>
    </source>
</reference>
<accession>A0AAD4GYM1</accession>
<dbReference type="Pfam" id="PF06058">
    <property type="entry name" value="DCP1"/>
    <property type="match status" value="1"/>
</dbReference>
<dbReference type="SUPFAM" id="SSF50729">
    <property type="entry name" value="PH domain-like"/>
    <property type="match status" value="1"/>
</dbReference>
<comment type="caution">
    <text evidence="6">The sequence shown here is derived from an EMBL/GenBank/DDBJ whole genome shotgun (WGS) entry which is preliminary data.</text>
</comment>
<organism evidence="6 7">
    <name type="scientific">Aspergillus nanangensis</name>
    <dbReference type="NCBI Taxonomy" id="2582783"/>
    <lineage>
        <taxon>Eukaryota</taxon>
        <taxon>Fungi</taxon>
        <taxon>Dikarya</taxon>
        <taxon>Ascomycota</taxon>
        <taxon>Pezizomycotina</taxon>
        <taxon>Eurotiomycetes</taxon>
        <taxon>Eurotiomycetidae</taxon>
        <taxon>Eurotiales</taxon>
        <taxon>Aspergillaceae</taxon>
        <taxon>Aspergillus</taxon>
        <taxon>Aspergillus subgen. Circumdati</taxon>
    </lineage>
</organism>
<sequence>MTSRKPRRQNNNYHNHNNNRQNITQPLDYESDYQTYFSDMQQQQQQQQPASMPSKQPERSSQELNLSVLRRHNPAVNSILSIAPYAVIYKFSPSTRSWEKCGIEGSLFICQLTQGDLGEERYSAFVLNRRGLRNFDVPLTDGDNVELTEEYIILKTDYDLNINSGNPNDNITNPNQSTSATDISIYGIWIYSEPPPNSTAEMRTLNAQVIRECAVHAGNSLQIARERLEAAQQNGMHMAAAAAATTAAPVEEMQQSVPMGRQISLKDLFGQQRAQDDGWSVRAHHMSQQPAQPPVQPQQVPSYPGLDPWAEQFQNQLNMMRQNGTYDALADQYRRGGPYA</sequence>
<name>A0AAD4GYM1_ASPNN</name>
<dbReference type="InterPro" id="IPR010334">
    <property type="entry name" value="Dcp1"/>
</dbReference>
<dbReference type="CDD" id="cd13182">
    <property type="entry name" value="EVH1-like_Dcp1"/>
    <property type="match status" value="1"/>
</dbReference>
<comment type="similarity">
    <text evidence="2">Belongs to the DCP1 family.</text>
</comment>
<dbReference type="Proteomes" id="UP001194746">
    <property type="component" value="Unassembled WGS sequence"/>
</dbReference>